<proteinExistence type="predicted"/>
<protein>
    <submittedName>
        <fullName evidence="2">Transposase IS4 family protein</fullName>
    </submittedName>
</protein>
<feature type="non-terminal residue" evidence="2">
    <location>
        <position position="123"/>
    </location>
</feature>
<dbReference type="InterPro" id="IPR002559">
    <property type="entry name" value="Transposase_11"/>
</dbReference>
<reference evidence="2" key="1">
    <citation type="submission" date="2013-08" db="EMBL/GenBank/DDBJ databases">
        <authorList>
            <person name="Mendez C."/>
            <person name="Richter M."/>
            <person name="Ferrer M."/>
            <person name="Sanchez J."/>
        </authorList>
    </citation>
    <scope>NUCLEOTIDE SEQUENCE</scope>
</reference>
<dbReference type="PANTHER" id="PTHR34614">
    <property type="match status" value="1"/>
</dbReference>
<sequence>MLMKDISSTYFEGQGVRSALEAKGYSRDRVRGSLQVNWSLVLTPKGYPVTLEVYPGNTKDETTVAGTLERLQRVFHLTEGIFVGDRGMLTETNLKLLHGAGFHYVVAETLWDEKGVLAEAAEK</sequence>
<evidence type="ECO:0000313" key="2">
    <source>
        <dbReference type="EMBL" id="EQD50877.1"/>
    </source>
</evidence>
<dbReference type="AlphaFoldDB" id="T1A1U4"/>
<reference evidence="2" key="2">
    <citation type="journal article" date="2014" name="ISME J.">
        <title>Microbial stratification in low pH oxic and suboxic macroscopic growths along an acid mine drainage.</title>
        <authorList>
            <person name="Mendez-Garcia C."/>
            <person name="Mesa V."/>
            <person name="Sprenger R.R."/>
            <person name="Richter M."/>
            <person name="Diez M.S."/>
            <person name="Solano J."/>
            <person name="Bargiela R."/>
            <person name="Golyshina O.V."/>
            <person name="Manteca A."/>
            <person name="Ramos J.L."/>
            <person name="Gallego J.R."/>
            <person name="Llorente I."/>
            <person name="Martins Dos Santos V.A."/>
            <person name="Jensen O.N."/>
            <person name="Pelaez A.I."/>
            <person name="Sanchez J."/>
            <person name="Ferrer M."/>
        </authorList>
    </citation>
    <scope>NUCLEOTIDE SEQUENCE</scope>
</reference>
<comment type="caution">
    <text evidence="2">The sequence shown here is derived from an EMBL/GenBank/DDBJ whole genome shotgun (WGS) entry which is preliminary data.</text>
</comment>
<gene>
    <name evidence="2" type="ORF">B1B_11081</name>
</gene>
<dbReference type="PANTHER" id="PTHR34614:SF2">
    <property type="entry name" value="TRANSPOSASE IS4-LIKE DOMAIN-CONTAINING PROTEIN"/>
    <property type="match status" value="1"/>
</dbReference>
<dbReference type="Pfam" id="PF01609">
    <property type="entry name" value="DDE_Tnp_1"/>
    <property type="match status" value="1"/>
</dbReference>
<organism evidence="2">
    <name type="scientific">mine drainage metagenome</name>
    <dbReference type="NCBI Taxonomy" id="410659"/>
    <lineage>
        <taxon>unclassified sequences</taxon>
        <taxon>metagenomes</taxon>
        <taxon>ecological metagenomes</taxon>
    </lineage>
</organism>
<name>T1A1U4_9ZZZZ</name>
<accession>T1A1U4</accession>
<dbReference type="EMBL" id="AUZY01007172">
    <property type="protein sequence ID" value="EQD50877.1"/>
    <property type="molecule type" value="Genomic_DNA"/>
</dbReference>
<feature type="domain" description="Transposase IS4-like" evidence="1">
    <location>
        <begin position="23"/>
        <end position="108"/>
    </location>
</feature>
<dbReference type="GO" id="GO:0006313">
    <property type="term" value="P:DNA transposition"/>
    <property type="evidence" value="ECO:0007669"/>
    <property type="project" value="InterPro"/>
</dbReference>
<dbReference type="GO" id="GO:0004803">
    <property type="term" value="F:transposase activity"/>
    <property type="evidence" value="ECO:0007669"/>
    <property type="project" value="InterPro"/>
</dbReference>
<evidence type="ECO:0000259" key="1">
    <source>
        <dbReference type="Pfam" id="PF01609"/>
    </source>
</evidence>
<dbReference type="GO" id="GO:0003677">
    <property type="term" value="F:DNA binding"/>
    <property type="evidence" value="ECO:0007669"/>
    <property type="project" value="InterPro"/>
</dbReference>